<name>A0A2H4J1K8_9CAUD</name>
<reference evidence="4" key="1">
    <citation type="submission" date="2017-06" db="EMBL/GenBank/DDBJ databases">
        <title>Novel phages from South African skin metaviromes.</title>
        <authorList>
            <person name="van Zyl L.J."/>
            <person name="Abrahams Y."/>
            <person name="Stander E.A."/>
            <person name="Kirby B.M."/>
            <person name="Clavaud C."/>
            <person name="Farcet C."/>
            <person name="Breton L."/>
            <person name="Trindade M.I."/>
        </authorList>
    </citation>
    <scope>NUCLEOTIDE SEQUENCE</scope>
</reference>
<dbReference type="EMBL" id="MF417884">
    <property type="protein sequence ID" value="ASN68994.1"/>
    <property type="molecule type" value="Genomic_DNA"/>
</dbReference>
<gene>
    <name evidence="3" type="ORF">10F10_32</name>
    <name evidence="1" type="ORF">2AX2_2</name>
    <name evidence="6" type="ORF">3S7_2</name>
    <name evidence="4" type="ORF">7F11_24</name>
    <name evidence="2" type="ORF">7S5_30</name>
    <name evidence="5" type="ORF">8AX2_23</name>
</gene>
<organism evidence="4">
    <name type="scientific">uncultured Caudovirales phage</name>
    <dbReference type="NCBI Taxonomy" id="2100421"/>
    <lineage>
        <taxon>Viruses</taxon>
        <taxon>Duplodnaviria</taxon>
        <taxon>Heunggongvirae</taxon>
        <taxon>Uroviricota</taxon>
        <taxon>Caudoviricetes</taxon>
        <taxon>Peduoviridae</taxon>
        <taxon>Maltschvirus</taxon>
        <taxon>Maltschvirus maltsch</taxon>
    </lineage>
</organism>
<evidence type="ECO:0000313" key="2">
    <source>
        <dbReference type="EMBL" id="ASN68151.1"/>
    </source>
</evidence>
<dbReference type="EMBL" id="MF417931">
    <property type="protein sequence ID" value="ASN71698.1"/>
    <property type="molecule type" value="Genomic_DNA"/>
</dbReference>
<accession>A0A2H4J1K8</accession>
<evidence type="ECO:0000313" key="5">
    <source>
        <dbReference type="EMBL" id="ASN68994.1"/>
    </source>
</evidence>
<evidence type="ECO:0000313" key="6">
    <source>
        <dbReference type="EMBL" id="ASN71698.1"/>
    </source>
</evidence>
<dbReference type="EMBL" id="MF417873">
    <property type="protein sequence ID" value="ASN68151.1"/>
    <property type="molecule type" value="Genomic_DNA"/>
</dbReference>
<dbReference type="EMBL" id="MF417883">
    <property type="protein sequence ID" value="ASN68920.1"/>
    <property type="molecule type" value="Genomic_DNA"/>
</dbReference>
<sequence>MRYVYPPPQRIKRNDLSRRRIRKRVLRAFKSSFRLKGGPIESAWLSTPGTLVFTLGEWRGHYNSKNEWVAL</sequence>
<evidence type="ECO:0000313" key="3">
    <source>
        <dbReference type="EMBL" id="ASN68855.1"/>
    </source>
</evidence>
<proteinExistence type="predicted"/>
<protein>
    <submittedName>
        <fullName evidence="4">Uncharacterized protein</fullName>
    </submittedName>
</protein>
<dbReference type="EMBL" id="MF417882">
    <property type="protein sequence ID" value="ASN68855.1"/>
    <property type="molecule type" value="Genomic_DNA"/>
</dbReference>
<evidence type="ECO:0000313" key="1">
    <source>
        <dbReference type="EMBL" id="ASN67391.1"/>
    </source>
</evidence>
<evidence type="ECO:0000313" key="4">
    <source>
        <dbReference type="EMBL" id="ASN68920.1"/>
    </source>
</evidence>
<dbReference type="EMBL" id="MF417839">
    <property type="protein sequence ID" value="ASN67391.1"/>
    <property type="molecule type" value="Genomic_DNA"/>
</dbReference>